<dbReference type="InterPro" id="IPR015093">
    <property type="entry name" value="Card1_endonucl_dom"/>
</dbReference>
<evidence type="ECO:0000313" key="4">
    <source>
        <dbReference type="Proteomes" id="UP000190476"/>
    </source>
</evidence>
<protein>
    <recommendedName>
        <fullName evidence="5">DUF1887 family protein</fullName>
    </recommendedName>
</protein>
<dbReference type="Pfam" id="PF23400">
    <property type="entry name" value="CARF_Card1"/>
    <property type="match status" value="1"/>
</dbReference>
<dbReference type="Gene3D" id="3.40.50.10770">
    <property type="entry name" value="Hypothetical protein VC1899 like domain (Restriction endonuclease-like)"/>
    <property type="match status" value="1"/>
</dbReference>
<gene>
    <name evidence="3" type="ORF">CCH01_00400</name>
</gene>
<dbReference type="GO" id="GO:0003676">
    <property type="term" value="F:nucleic acid binding"/>
    <property type="evidence" value="ECO:0007669"/>
    <property type="project" value="InterPro"/>
</dbReference>
<reference evidence="4" key="1">
    <citation type="submission" date="2017-03" db="EMBL/GenBank/DDBJ databases">
        <authorList>
            <person name="Falquet L."/>
            <person name="Falquet L."/>
        </authorList>
    </citation>
    <scope>NUCLEOTIDE SEQUENCE [LARGE SCALE GENOMIC DNA]</scope>
</reference>
<dbReference type="InterPro" id="IPR011335">
    <property type="entry name" value="Restrct_endonuc-II-like"/>
</dbReference>
<dbReference type="Pfam" id="PF09002">
    <property type="entry name" value="Card1_endonuc"/>
    <property type="match status" value="1"/>
</dbReference>
<evidence type="ECO:0000259" key="2">
    <source>
        <dbReference type="Pfam" id="PF23400"/>
    </source>
</evidence>
<evidence type="ECO:0000259" key="1">
    <source>
        <dbReference type="Pfam" id="PF09002"/>
    </source>
</evidence>
<dbReference type="EMBL" id="LT799839">
    <property type="protein sequence ID" value="SLK10237.1"/>
    <property type="molecule type" value="Genomic_DNA"/>
</dbReference>
<feature type="domain" description="Card1 CARF" evidence="2">
    <location>
        <begin position="19"/>
        <end position="122"/>
    </location>
</feature>
<dbReference type="SUPFAM" id="SSF52980">
    <property type="entry name" value="Restriction endonuclease-like"/>
    <property type="match status" value="1"/>
</dbReference>
<evidence type="ECO:0000313" key="3">
    <source>
        <dbReference type="EMBL" id="SLK10237.1"/>
    </source>
</evidence>
<dbReference type="Gene3D" id="3.40.1350.10">
    <property type="match status" value="1"/>
</dbReference>
<dbReference type="STRING" id="1351755.CCH01_00400"/>
<accession>A0A1U6IQC5</accession>
<dbReference type="OrthoDB" id="1904635at2"/>
<name>A0A1U6IQC5_9CLOT</name>
<evidence type="ECO:0008006" key="5">
    <source>
        <dbReference type="Google" id="ProtNLM"/>
    </source>
</evidence>
<dbReference type="Proteomes" id="UP000190476">
    <property type="component" value="Chromosome I"/>
</dbReference>
<dbReference type="InterPro" id="IPR011856">
    <property type="entry name" value="tRNA_endonuc-like_dom_sf"/>
</dbReference>
<dbReference type="AlphaFoldDB" id="A0A1U6IQC5"/>
<sequence>MEVDTLINQLDEHNEGNILATKKFKCKEVIFIRSAKEESSMKAIKEYYNTYMPQVVLKECIIEEGENDKLRGLIDNNKNKNILINLTGGRRINSLILLMLCSESNIKSVYVDIKKKVLYIIDDGVKIKSEEFGDLEVDDIIKASGGDVLQDSTALCDKEDLVYLTKEIYRNLSLWHKYKQKLYDSNIFIHDYQDSKRVLIKTKLLDKSEKDLLNKILNKLKEMNGIRYTNINDDELEVYFLNEYLKGFIFKSGTWLEMATNMMIQDIKDIDQVKSGVIFLWNNDVKVVRNEVDVVAVKDSVPICISCKDSDKYNEMALNELNVYSEKIGGEKAYKILVATKEPIKASVRERAKEMGIHLVIFDGDENKFRKSIQSIVKNNN</sequence>
<proteinExistence type="predicted"/>
<keyword evidence="4" id="KW-1185">Reference proteome</keyword>
<organism evidence="3 4">
    <name type="scientific">Clostridium chauvoei JF4335</name>
    <dbReference type="NCBI Taxonomy" id="1351755"/>
    <lineage>
        <taxon>Bacteria</taxon>
        <taxon>Bacillati</taxon>
        <taxon>Bacillota</taxon>
        <taxon>Clostridia</taxon>
        <taxon>Eubacteriales</taxon>
        <taxon>Clostridiaceae</taxon>
        <taxon>Clostridium</taxon>
    </lineage>
</organism>
<feature type="domain" description="Card1 endonuclease" evidence="1">
    <location>
        <begin position="250"/>
        <end position="371"/>
    </location>
</feature>
<dbReference type="InterPro" id="IPR056339">
    <property type="entry name" value="CARF_Card1"/>
</dbReference>